<dbReference type="GO" id="GO:0016301">
    <property type="term" value="F:kinase activity"/>
    <property type="evidence" value="ECO:0007669"/>
    <property type="project" value="UniProtKB-KW"/>
</dbReference>
<dbReference type="PANTHER" id="PTHR33050">
    <property type="entry name" value="REVERSE TRANSCRIPTASE DOMAIN-CONTAINING PROTEIN"/>
    <property type="match status" value="1"/>
</dbReference>
<gene>
    <name evidence="2" type="ORF">PACLA_8A054063</name>
</gene>
<sequence>MVAQVIGHMVASFPAVEFGPLYYRSLEKDKSTALSAHKGKFEASMTISHQGKAELNWWLKNLKNSRKNFLLTPIDMVLYSDASMTGWGAALGEQSTGGNWCQQETELHINVLEMKAPYFALKSFVSKLRGKHVKLMLDNSTAVFVIVITNMGTSHNEVLNRIAVEIWEFCMTNKFKLTVAHLPGSDNIIADKESRHIYREAEWMLNPCHLQTAINKQFPKYCSYRPDPEAMHIDSFSISWSTQNFYCFPPFSCILQTVQKIIQEKATGILSNEMESEALDTKLTQLEITVQRTEFVLTSARREQIKRHLEALKAISREIDECKRAVELKKIANKEELSEINKWHDEIDEKLNKADIEISRLQGWLNDKEKHEKFSAQEEQLKFELKLHETKLKLQTELTTNSSPDTSNTTTITVSEKTAKLPKLVISKFNGSYMDWPRFWGQFSEAVDKSTIAPISKFTYLCELLEPSVKRVVEALPFTPEGYNRAKSILKDRFGKESEIEKAYVKEILELPHITSPSAKKIGEFYEKLSYSVQALETMKRLDQVSGNVSMTLDKLPAIRGDLVHTDPDWETWDFLKLTEALRQWVRRNPADKNAEREREENKRKRDHHNRLFQASGGDFKFVFETILTSYWSLTGCAKYTESEHGYGDLFKIADSYVRTESLDHWTPRKSRKKYKKDLVKKNLM</sequence>
<keyword evidence="2" id="KW-0418">Kinase</keyword>
<comment type="caution">
    <text evidence="2">The sequence shown here is derived from an EMBL/GenBank/DDBJ whole genome shotgun (WGS) entry which is preliminary data.</text>
</comment>
<dbReference type="Pfam" id="PF03564">
    <property type="entry name" value="DUF1759"/>
    <property type="match status" value="1"/>
</dbReference>
<dbReference type="CDD" id="cd09275">
    <property type="entry name" value="RNase_HI_RT_DIRS1"/>
    <property type="match status" value="1"/>
</dbReference>
<name>A0A7D9DEX3_PARCT</name>
<dbReference type="InterPro" id="IPR052055">
    <property type="entry name" value="Hepadnavirus_pol/RT"/>
</dbReference>
<organism evidence="2 3">
    <name type="scientific">Paramuricea clavata</name>
    <name type="common">Red gorgonian</name>
    <name type="synonym">Violescent sea-whip</name>
    <dbReference type="NCBI Taxonomy" id="317549"/>
    <lineage>
        <taxon>Eukaryota</taxon>
        <taxon>Metazoa</taxon>
        <taxon>Cnidaria</taxon>
        <taxon>Anthozoa</taxon>
        <taxon>Octocorallia</taxon>
        <taxon>Malacalcyonacea</taxon>
        <taxon>Plexauridae</taxon>
        <taxon>Paramuricea</taxon>
    </lineage>
</organism>
<keyword evidence="3" id="KW-1185">Reference proteome</keyword>
<evidence type="ECO:0000313" key="2">
    <source>
        <dbReference type="EMBL" id="CAB3981670.1"/>
    </source>
</evidence>
<proteinExistence type="predicted"/>
<dbReference type="OrthoDB" id="6014932at2759"/>
<evidence type="ECO:0000313" key="3">
    <source>
        <dbReference type="Proteomes" id="UP001152795"/>
    </source>
</evidence>
<evidence type="ECO:0000256" key="1">
    <source>
        <dbReference type="SAM" id="MobiDB-lite"/>
    </source>
</evidence>
<feature type="region of interest" description="Disordered" evidence="1">
    <location>
        <begin position="591"/>
        <end position="610"/>
    </location>
</feature>
<keyword evidence="2" id="KW-0675">Receptor</keyword>
<dbReference type="PANTHER" id="PTHR33050:SF7">
    <property type="entry name" value="RIBONUCLEASE H"/>
    <property type="match status" value="1"/>
</dbReference>
<accession>A0A7D9DEX3</accession>
<dbReference type="EMBL" id="CACRXK020000416">
    <property type="protein sequence ID" value="CAB3981670.1"/>
    <property type="molecule type" value="Genomic_DNA"/>
</dbReference>
<feature type="compositionally biased region" description="Basic and acidic residues" evidence="1">
    <location>
        <begin position="591"/>
        <end position="604"/>
    </location>
</feature>
<keyword evidence="2" id="KW-0808">Transferase</keyword>
<protein>
    <submittedName>
        <fullName evidence="2">Proto-oncogene tyrosine- kinase receptor Ret</fullName>
    </submittedName>
</protein>
<reference evidence="2" key="1">
    <citation type="submission" date="2020-04" db="EMBL/GenBank/DDBJ databases">
        <authorList>
            <person name="Alioto T."/>
            <person name="Alioto T."/>
            <person name="Gomez Garrido J."/>
        </authorList>
    </citation>
    <scope>NUCLEOTIDE SEQUENCE</scope>
    <source>
        <strain evidence="2">A484AB</strain>
    </source>
</reference>
<dbReference type="InterPro" id="IPR005312">
    <property type="entry name" value="DUF1759"/>
</dbReference>
<dbReference type="Proteomes" id="UP001152795">
    <property type="component" value="Unassembled WGS sequence"/>
</dbReference>
<dbReference type="AlphaFoldDB" id="A0A7D9DEX3"/>